<feature type="transmembrane region" description="Helical" evidence="6">
    <location>
        <begin position="275"/>
        <end position="294"/>
    </location>
</feature>
<dbReference type="AlphaFoldDB" id="A0A1N6QDX2"/>
<dbReference type="PANTHER" id="PTHR42920">
    <property type="entry name" value="OS03G0707200 PROTEIN-RELATED"/>
    <property type="match status" value="1"/>
</dbReference>
<evidence type="ECO:0000256" key="3">
    <source>
        <dbReference type="ARBA" id="ARBA00022692"/>
    </source>
</evidence>
<dbReference type="SUPFAM" id="SSF103481">
    <property type="entry name" value="Multidrug resistance efflux transporter EmrE"/>
    <property type="match status" value="2"/>
</dbReference>
<keyword evidence="4 6" id="KW-1133">Transmembrane helix</keyword>
<keyword evidence="2" id="KW-1003">Cell membrane</keyword>
<dbReference type="InterPro" id="IPR000620">
    <property type="entry name" value="EamA_dom"/>
</dbReference>
<evidence type="ECO:0000256" key="1">
    <source>
        <dbReference type="ARBA" id="ARBA00004651"/>
    </source>
</evidence>
<feature type="transmembrane region" description="Helical" evidence="6">
    <location>
        <begin position="96"/>
        <end position="117"/>
    </location>
</feature>
<accession>A0A1N6QDX2</accession>
<evidence type="ECO:0000256" key="2">
    <source>
        <dbReference type="ARBA" id="ARBA00022475"/>
    </source>
</evidence>
<sequence length="303" mass="32077">MPTSLGRNAATLCGLMAIVLWSTIVGLIRGVSEHFGAVGGAALIYTVGAILLALLLGRPRLRGFPRAYLLLGSLLFVAYEWCLALSLGFADNRTQAIELSVINYLWPCFTILLAIAINGQRARWPIVPGIALALLGIVWVASGEQSISLRQTLANAASNPLAYALAFSGAVLWGLYCNVTKRYAEGSNGVVLFFILVAASLWLKYLAGERAPLVFSLPASLELLAAGAAMAGGYALWNLGILRGNLTLMASASYFTPVLSALFAMFWLATPLGVSFWQGVAMVIGGSLLCWLATRESSAAASD</sequence>
<feature type="transmembrane region" description="Helical" evidence="6">
    <location>
        <begin position="248"/>
        <end position="269"/>
    </location>
</feature>
<feature type="transmembrane region" description="Helical" evidence="6">
    <location>
        <begin position="68"/>
        <end position="90"/>
    </location>
</feature>
<evidence type="ECO:0000313" key="9">
    <source>
        <dbReference type="Proteomes" id="UP000185841"/>
    </source>
</evidence>
<proteinExistence type="predicted"/>
<dbReference type="GO" id="GO:0005886">
    <property type="term" value="C:plasma membrane"/>
    <property type="evidence" value="ECO:0007669"/>
    <property type="project" value="UniProtKB-SubCell"/>
</dbReference>
<feature type="transmembrane region" description="Helical" evidence="6">
    <location>
        <begin position="190"/>
        <end position="207"/>
    </location>
</feature>
<feature type="domain" description="EamA" evidence="7">
    <location>
        <begin position="12"/>
        <end position="140"/>
    </location>
</feature>
<evidence type="ECO:0000313" key="8">
    <source>
        <dbReference type="EMBL" id="SIQ14596.1"/>
    </source>
</evidence>
<feature type="transmembrane region" description="Helical" evidence="6">
    <location>
        <begin position="161"/>
        <end position="178"/>
    </location>
</feature>
<dbReference type="InterPro" id="IPR037185">
    <property type="entry name" value="EmrE-like"/>
</dbReference>
<dbReference type="PANTHER" id="PTHR42920:SF24">
    <property type="entry name" value="AROMATIC AMINO ACID EXPORTER YDDG"/>
    <property type="match status" value="1"/>
</dbReference>
<reference evidence="8 9" key="1">
    <citation type="submission" date="2017-01" db="EMBL/GenBank/DDBJ databases">
        <authorList>
            <person name="Mah S.A."/>
            <person name="Swanson W.J."/>
            <person name="Moy G.W."/>
            <person name="Vacquier V.D."/>
        </authorList>
    </citation>
    <scope>NUCLEOTIDE SEQUENCE [LARGE SCALE GENOMIC DNA]</scope>
    <source>
        <strain evidence="8 9">RU36E</strain>
    </source>
</reference>
<evidence type="ECO:0000256" key="5">
    <source>
        <dbReference type="ARBA" id="ARBA00023136"/>
    </source>
</evidence>
<dbReference type="Proteomes" id="UP000185841">
    <property type="component" value="Unassembled WGS sequence"/>
</dbReference>
<feature type="transmembrane region" description="Helical" evidence="6">
    <location>
        <begin position="213"/>
        <end position="236"/>
    </location>
</feature>
<evidence type="ECO:0000256" key="4">
    <source>
        <dbReference type="ARBA" id="ARBA00022989"/>
    </source>
</evidence>
<name>A0A1N6QDX2_AQUAC</name>
<keyword evidence="5 6" id="KW-0472">Membrane</keyword>
<dbReference type="RefSeq" id="WP_076425258.1">
    <property type="nucleotide sequence ID" value="NZ_FTMP01000002.1"/>
</dbReference>
<organism evidence="8 9">
    <name type="scientific">Aquipseudomonas alcaligenes</name>
    <name type="common">Pseudomonas alcaligenes</name>
    <dbReference type="NCBI Taxonomy" id="43263"/>
    <lineage>
        <taxon>Bacteria</taxon>
        <taxon>Pseudomonadati</taxon>
        <taxon>Pseudomonadota</taxon>
        <taxon>Gammaproteobacteria</taxon>
        <taxon>Pseudomonadales</taxon>
        <taxon>Pseudomonadaceae</taxon>
        <taxon>Aquipseudomonas</taxon>
    </lineage>
</organism>
<feature type="transmembrane region" description="Helical" evidence="6">
    <location>
        <begin position="9"/>
        <end position="28"/>
    </location>
</feature>
<protein>
    <submittedName>
        <fullName evidence="8">EamA-like transporter family protein</fullName>
    </submittedName>
</protein>
<gene>
    <name evidence="8" type="ORF">SAMN05878282_102390</name>
</gene>
<dbReference type="NCBIfam" id="NF008676">
    <property type="entry name" value="PRK11689.1"/>
    <property type="match status" value="1"/>
</dbReference>
<keyword evidence="3 6" id="KW-0812">Transmembrane</keyword>
<evidence type="ECO:0000259" key="7">
    <source>
        <dbReference type="Pfam" id="PF00892"/>
    </source>
</evidence>
<feature type="domain" description="EamA" evidence="7">
    <location>
        <begin position="162"/>
        <end position="289"/>
    </location>
</feature>
<dbReference type="Pfam" id="PF00892">
    <property type="entry name" value="EamA"/>
    <property type="match status" value="2"/>
</dbReference>
<evidence type="ECO:0000256" key="6">
    <source>
        <dbReference type="SAM" id="Phobius"/>
    </source>
</evidence>
<comment type="subcellular location">
    <subcellularLocation>
        <location evidence="1">Cell membrane</location>
        <topology evidence="1">Multi-pass membrane protein</topology>
    </subcellularLocation>
</comment>
<dbReference type="InterPro" id="IPR051258">
    <property type="entry name" value="Diverse_Substrate_Transporter"/>
</dbReference>
<dbReference type="EMBL" id="FTMP01000002">
    <property type="protein sequence ID" value="SIQ14596.1"/>
    <property type="molecule type" value="Genomic_DNA"/>
</dbReference>
<feature type="transmembrane region" description="Helical" evidence="6">
    <location>
        <begin position="34"/>
        <end position="56"/>
    </location>
</feature>
<feature type="transmembrane region" description="Helical" evidence="6">
    <location>
        <begin position="124"/>
        <end position="141"/>
    </location>
</feature>